<protein>
    <submittedName>
        <fullName evidence="2">ATP synthase complex subunit H-domain-containing protein</fullName>
    </submittedName>
</protein>
<dbReference type="GeneID" id="63785090"/>
<dbReference type="InterPro" id="IPR019711">
    <property type="entry name" value="ATP_synth_F0_suH"/>
</dbReference>
<gene>
    <name evidence="2" type="ORF">BCR37DRAFT_375945</name>
</gene>
<dbReference type="Pfam" id="PF10775">
    <property type="entry name" value="ATP_sub_h"/>
    <property type="match status" value="1"/>
</dbReference>
<dbReference type="Proteomes" id="UP000193685">
    <property type="component" value="Unassembled WGS sequence"/>
</dbReference>
<feature type="compositionally biased region" description="Low complexity" evidence="1">
    <location>
        <begin position="55"/>
        <end position="79"/>
    </location>
</feature>
<comment type="caution">
    <text evidence="2">The sequence shown here is derived from an EMBL/GenBank/DDBJ whole genome shotgun (WGS) entry which is preliminary data.</text>
</comment>
<dbReference type="PANTHER" id="PTHR28207">
    <property type="entry name" value="ATP SYNTHASE SUBUNIT H, MITOCHONDRIAL"/>
    <property type="match status" value="1"/>
</dbReference>
<feature type="region of interest" description="Disordered" evidence="1">
    <location>
        <begin position="21"/>
        <end position="98"/>
    </location>
</feature>
<dbReference type="PANTHER" id="PTHR28207:SF1">
    <property type="entry name" value="ATP SYNTHASE SUBUNIT H, MITOCHONDRIAL"/>
    <property type="match status" value="1"/>
</dbReference>
<evidence type="ECO:0000313" key="3">
    <source>
        <dbReference type="Proteomes" id="UP000193685"/>
    </source>
</evidence>
<keyword evidence="3" id="KW-1185">Reference proteome</keyword>
<accession>A0A1Y2FVI5</accession>
<dbReference type="OrthoDB" id="274752at2759"/>
<dbReference type="RefSeq" id="XP_040728464.1">
    <property type="nucleotide sequence ID" value="XM_040868491.1"/>
</dbReference>
<dbReference type="EMBL" id="MCFI01000001">
    <property type="protein sequence ID" value="ORY87969.1"/>
    <property type="molecule type" value="Genomic_DNA"/>
</dbReference>
<dbReference type="GO" id="GO:0046933">
    <property type="term" value="F:proton-transporting ATP synthase activity, rotational mechanism"/>
    <property type="evidence" value="ECO:0007669"/>
    <property type="project" value="TreeGrafter"/>
</dbReference>
<dbReference type="AlphaFoldDB" id="A0A1Y2FVI5"/>
<sequence>MSASVARADIVTDLYLKQVKEYRPAPSKASDSEGQVKNWSVPAAPAAPQELGDVSSELSAYESSEAGGEASAGSSGSAAKSDEGDWFELDTAPDHVHH</sequence>
<reference evidence="2 3" key="1">
    <citation type="submission" date="2016-07" db="EMBL/GenBank/DDBJ databases">
        <title>Pervasive Adenine N6-methylation of Active Genes in Fungi.</title>
        <authorList>
            <consortium name="DOE Joint Genome Institute"/>
            <person name="Mondo S.J."/>
            <person name="Dannebaum R.O."/>
            <person name="Kuo R.C."/>
            <person name="Labutti K."/>
            <person name="Haridas S."/>
            <person name="Kuo A."/>
            <person name="Salamov A."/>
            <person name="Ahrendt S.R."/>
            <person name="Lipzen A."/>
            <person name="Sullivan W."/>
            <person name="Andreopoulos W.B."/>
            <person name="Clum A."/>
            <person name="Lindquist E."/>
            <person name="Daum C."/>
            <person name="Ramamoorthy G.K."/>
            <person name="Gryganskyi A."/>
            <person name="Culley D."/>
            <person name="Magnuson J.K."/>
            <person name="James T.Y."/>
            <person name="O'Malley M.A."/>
            <person name="Stajich J.E."/>
            <person name="Spatafora J.W."/>
            <person name="Visel A."/>
            <person name="Grigoriev I.V."/>
        </authorList>
    </citation>
    <scope>NUCLEOTIDE SEQUENCE [LARGE SCALE GENOMIC DNA]</scope>
    <source>
        <strain evidence="2 3">12-1054</strain>
    </source>
</reference>
<name>A0A1Y2FVI5_PROLT</name>
<proteinExistence type="predicted"/>
<evidence type="ECO:0000313" key="2">
    <source>
        <dbReference type="EMBL" id="ORY87969.1"/>
    </source>
</evidence>
<dbReference type="OMA" id="EGQVKNW"/>
<dbReference type="STRING" id="56484.A0A1Y2FVI5"/>
<organism evidence="2 3">
    <name type="scientific">Protomyces lactucae-debilis</name>
    <dbReference type="NCBI Taxonomy" id="2754530"/>
    <lineage>
        <taxon>Eukaryota</taxon>
        <taxon>Fungi</taxon>
        <taxon>Dikarya</taxon>
        <taxon>Ascomycota</taxon>
        <taxon>Taphrinomycotina</taxon>
        <taxon>Taphrinomycetes</taxon>
        <taxon>Taphrinales</taxon>
        <taxon>Protomycetaceae</taxon>
        <taxon>Protomyces</taxon>
    </lineage>
</organism>
<evidence type="ECO:0000256" key="1">
    <source>
        <dbReference type="SAM" id="MobiDB-lite"/>
    </source>
</evidence>